<dbReference type="InterPro" id="IPR012657">
    <property type="entry name" value="23S_rRNA-intervening_sequence"/>
</dbReference>
<dbReference type="AlphaFoldDB" id="G2D936"/>
<evidence type="ECO:0000313" key="1">
    <source>
        <dbReference type="EMBL" id="EGV52903.1"/>
    </source>
</evidence>
<dbReference type="PANTHER" id="PTHR38471">
    <property type="entry name" value="FOUR HELIX BUNDLE PROTEIN"/>
    <property type="match status" value="1"/>
</dbReference>
<dbReference type="Gene3D" id="1.20.1440.60">
    <property type="entry name" value="23S rRNA-intervening sequence"/>
    <property type="match status" value="1"/>
</dbReference>
<proteinExistence type="predicted"/>
<dbReference type="InterPro" id="IPR036583">
    <property type="entry name" value="23S_rRNA_IVS_sf"/>
</dbReference>
<keyword evidence="1" id="KW-0689">Ribosomal protein</keyword>
<sequence length="140" mass="15811">MLREQQGIEAEKMHKQVAVEFECAEVWIRATQLSTDIYLELIDCQDFDFWDQITQIGHAIASSIAEGRARTAFNDCADHLVSARKACRELLRQIETGQKIEHIEPSIGDQWISETRQITAMLTALVTALLTARNNALQPA</sequence>
<protein>
    <submittedName>
        <fullName evidence="1">S23 ribosomal protein</fullName>
    </submittedName>
</protein>
<dbReference type="PANTHER" id="PTHR38471:SF2">
    <property type="entry name" value="FOUR HELIX BUNDLE PROTEIN"/>
    <property type="match status" value="1"/>
</dbReference>
<keyword evidence="1" id="KW-0687">Ribonucleoprotein</keyword>
<accession>G2D936</accession>
<name>G2D936_9GAMM</name>
<organism evidence="1 2">
    <name type="scientific">endosymbiont of Riftia pachyptila</name>
    <name type="common">vent Ph05</name>
    <dbReference type="NCBI Taxonomy" id="1048808"/>
    <lineage>
        <taxon>Bacteria</taxon>
        <taxon>Pseudomonadati</taxon>
        <taxon>Pseudomonadota</taxon>
        <taxon>Gammaproteobacteria</taxon>
        <taxon>sulfur-oxidizing symbionts</taxon>
    </lineage>
</organism>
<dbReference type="Proteomes" id="UP000004491">
    <property type="component" value="Unassembled WGS sequence"/>
</dbReference>
<reference evidence="1" key="1">
    <citation type="journal article" date="2011" name="ISME J.">
        <title>The endosymbionts of the deep-sea tubeworms Riftia pachyptila and Tevnia jerichonana share an identical physiology as revealed by proteogenomic analyses.</title>
        <authorList>
            <person name="Gardebrecht A."/>
            <person name="Markert S."/>
            <person name="Felbeck H."/>
            <person name="Thuermer A."/>
            <person name="Albrecht D."/>
            <person name="Wollherr A."/>
            <person name="Kabisch J."/>
            <person name="Lehmann R."/>
            <person name="Daniel R."/>
            <person name="Liesegang H."/>
            <person name="Hecker M."/>
            <person name="Sievert S.M."/>
            <person name="Schweder T."/>
        </authorList>
    </citation>
    <scope>NUCLEOTIDE SEQUENCE [LARGE SCALE GENOMIC DNA]</scope>
</reference>
<dbReference type="Pfam" id="PF05635">
    <property type="entry name" value="23S_rRNA_IVP"/>
    <property type="match status" value="1"/>
</dbReference>
<dbReference type="SUPFAM" id="SSF158446">
    <property type="entry name" value="IVS-encoded protein-like"/>
    <property type="match status" value="1"/>
</dbReference>
<keyword evidence="2" id="KW-1185">Reference proteome</keyword>
<dbReference type="NCBIfam" id="TIGR02436">
    <property type="entry name" value="four helix bundle protein"/>
    <property type="match status" value="1"/>
</dbReference>
<dbReference type="GO" id="GO:0005840">
    <property type="term" value="C:ribosome"/>
    <property type="evidence" value="ECO:0007669"/>
    <property type="project" value="UniProtKB-KW"/>
</dbReference>
<gene>
    <name evidence="1" type="ORF">Rifp1Sym_aa00610</name>
</gene>
<comment type="caution">
    <text evidence="1">The sequence shown here is derived from an EMBL/GenBank/DDBJ whole genome shotgun (WGS) entry which is preliminary data.</text>
</comment>
<dbReference type="EMBL" id="AFOC01000001">
    <property type="protein sequence ID" value="EGV52903.1"/>
    <property type="molecule type" value="Genomic_DNA"/>
</dbReference>
<evidence type="ECO:0000313" key="2">
    <source>
        <dbReference type="Proteomes" id="UP000004491"/>
    </source>
</evidence>